<dbReference type="SMART" id="SM00928">
    <property type="entry name" value="NADH_4Fe-4S"/>
    <property type="match status" value="1"/>
</dbReference>
<dbReference type="InterPro" id="IPR041921">
    <property type="entry name" value="NuoE_N"/>
</dbReference>
<dbReference type="PROSITE" id="PS00198">
    <property type="entry name" value="4FE4S_FER_1"/>
    <property type="match status" value="1"/>
</dbReference>
<dbReference type="SUPFAM" id="SSF54862">
    <property type="entry name" value="4Fe-4S ferredoxins"/>
    <property type="match status" value="1"/>
</dbReference>
<name>A0ABT0U6X7_9BACT</name>
<dbReference type="CDD" id="cd03064">
    <property type="entry name" value="TRX_Fd_NuoE"/>
    <property type="match status" value="1"/>
</dbReference>
<comment type="similarity">
    <text evidence="1">Belongs to the complex I 51 kDa subunit family.</text>
</comment>
<evidence type="ECO:0000256" key="4">
    <source>
        <dbReference type="ARBA" id="ARBA00023004"/>
    </source>
</evidence>
<dbReference type="InterPro" id="IPR037225">
    <property type="entry name" value="Nuo51_FMN-bd_sf"/>
</dbReference>
<dbReference type="InterPro" id="IPR017896">
    <property type="entry name" value="4Fe4S_Fe-S-bd"/>
</dbReference>
<comment type="caution">
    <text evidence="7">The sequence shown here is derived from an EMBL/GenBank/DDBJ whole genome shotgun (WGS) entry which is preliminary data.</text>
</comment>
<keyword evidence="8" id="KW-1185">Reference proteome</keyword>
<gene>
    <name evidence="7" type="ORF">NB063_19055</name>
</gene>
<evidence type="ECO:0000256" key="3">
    <source>
        <dbReference type="ARBA" id="ARBA00022723"/>
    </source>
</evidence>
<dbReference type="Gene3D" id="1.10.10.1590">
    <property type="entry name" value="NADH-quinone oxidoreductase subunit E"/>
    <property type="match status" value="1"/>
</dbReference>
<protein>
    <submittedName>
        <fullName evidence="7">NAD(P)H-dependent oxidoreductase subunit E</fullName>
    </submittedName>
</protein>
<feature type="domain" description="4Fe-4S ferredoxin-type" evidence="6">
    <location>
        <begin position="778"/>
        <end position="807"/>
    </location>
</feature>
<dbReference type="Gene3D" id="3.40.30.10">
    <property type="entry name" value="Glutaredoxin"/>
    <property type="match status" value="2"/>
</dbReference>
<dbReference type="Pfam" id="PF10589">
    <property type="entry name" value="NADH_4Fe-4S"/>
    <property type="match status" value="1"/>
</dbReference>
<reference evidence="7 8" key="1">
    <citation type="journal article" date="2022" name="Syst. Appl. Microbiol.">
        <title>Rhodopirellula aestuarii sp. nov., a novel member of the genus Rhodopirellula isolated from brackish sediments collected in the Tagus River estuary, Portugal.</title>
        <authorList>
            <person name="Vitorino I.R."/>
            <person name="Klimek D."/>
            <person name="Calusinska M."/>
            <person name="Lobo-da-Cunha A."/>
            <person name="Vasconcelos V."/>
            <person name="Lage O.M."/>
        </authorList>
    </citation>
    <scope>NUCLEOTIDE SEQUENCE [LARGE SCALE GENOMIC DNA]</scope>
    <source>
        <strain evidence="7 8">ICT_H3.1</strain>
    </source>
</reference>
<dbReference type="Pfam" id="PF01512">
    <property type="entry name" value="Complex1_51K"/>
    <property type="match status" value="1"/>
</dbReference>
<dbReference type="InterPro" id="IPR036249">
    <property type="entry name" value="Thioredoxin-like_sf"/>
</dbReference>
<dbReference type="InterPro" id="IPR042128">
    <property type="entry name" value="NuoE_dom"/>
</dbReference>
<evidence type="ECO:0000256" key="2">
    <source>
        <dbReference type="ARBA" id="ARBA00022485"/>
    </source>
</evidence>
<dbReference type="Gene3D" id="3.30.70.20">
    <property type="match status" value="1"/>
</dbReference>
<dbReference type="Gene3D" id="1.20.1440.230">
    <property type="entry name" value="NADH-ubiquinone oxidoreductase 51kDa subunit, iron-sulphur binding domain"/>
    <property type="match status" value="1"/>
</dbReference>
<dbReference type="PANTHER" id="PTHR43578:SF3">
    <property type="entry name" value="NADH-QUINONE OXIDOREDUCTASE SUBUNIT F"/>
    <property type="match status" value="1"/>
</dbReference>
<feature type="domain" description="4Fe-4S ferredoxin-type" evidence="6">
    <location>
        <begin position="748"/>
        <end position="777"/>
    </location>
</feature>
<keyword evidence="3" id="KW-0479">Metal-binding</keyword>
<evidence type="ECO:0000256" key="1">
    <source>
        <dbReference type="ARBA" id="ARBA00007523"/>
    </source>
</evidence>
<sequence>MNAAVGSAEKVVNDTTVIASPAIDLAFVDQTVAVHGGGPEAVIPILQAIQTKYRYLPDAALQRVCELTEITPSAITGVSTFYTQFRHRPMGRHAIQVCRGTACHVKGADLIEEAIALHLGLKPGEDTDQQGQFTIEPVACLGCCTLAPVVQIDDATYGRLTPQSVPSTIRGFARRGSEVKSTRRDLRKRDFSTSGSAVGEIRVGLGSCCVAQGSGQVFDKVQEVVTSIGAAAEVKRVGCVGMCHQTPLVETIRGDGTSRLYCHVQPEQVEEIVLQNYQPTGIVSRMRTSWSKMVAELYGRENGAESSVEAVSPKEGPVCEFLGPQKRIATESCGDIDPLDLSEYQRHEGFVALKRCLDELSSDEVISEIERSGLRGRGGAGFPSAIKWRTVRGANAETKYVICNGDEGDPGAFMDRMILESFPYRVIEGMAIAAVAVGAHQGYFYIRAEYPLAVERIRHAIAECEAAGLLGDRILGSDYSLKFSVKEGAGAFICGEETALIHSIEGGRGTPRLRPPFPAESGLWEKPTLINNVETLSLVPWILRHGGDEFAKFGTETSKGTKVFALAGKIQRGGLIEVPMGVTIRQIVNQIGGGVANGRRFKAVQIGGPSGGCVPASLADTPVDYEALSSVGAIMGSGGMVVLDDTDCMVDIARYFLRFTQDQSCGKCTYCRIGTKRMLEILERICGGEAKKGDLDLLEDLCQSVSSGSLCGLGKTAPNPVLSTLRYFREEYEAHLAGHCPAGKCKNLIAYHITDACIGCTLCAQHCPVDAIPAVPYAKHVVDVDLCTACDTCRVVCPENAVEIVRRTNA</sequence>
<evidence type="ECO:0000313" key="8">
    <source>
        <dbReference type="Proteomes" id="UP001202961"/>
    </source>
</evidence>
<dbReference type="EMBL" id="JAMQBK010000051">
    <property type="protein sequence ID" value="MCM2372717.1"/>
    <property type="molecule type" value="Genomic_DNA"/>
</dbReference>
<dbReference type="InterPro" id="IPR019575">
    <property type="entry name" value="Nuop51_4Fe4S-bd"/>
</dbReference>
<dbReference type="InterPro" id="IPR011538">
    <property type="entry name" value="Nuo51_FMN-bd"/>
</dbReference>
<organism evidence="7 8">
    <name type="scientific">Aporhodopirellula aestuarii</name>
    <dbReference type="NCBI Taxonomy" id="2950107"/>
    <lineage>
        <taxon>Bacteria</taxon>
        <taxon>Pseudomonadati</taxon>
        <taxon>Planctomycetota</taxon>
        <taxon>Planctomycetia</taxon>
        <taxon>Pirellulales</taxon>
        <taxon>Pirellulaceae</taxon>
        <taxon>Aporhodopirellula</taxon>
    </lineage>
</organism>
<keyword evidence="4" id="KW-0408">Iron</keyword>
<dbReference type="Gene3D" id="6.10.250.1450">
    <property type="match status" value="1"/>
</dbReference>
<dbReference type="PROSITE" id="PS51379">
    <property type="entry name" value="4FE4S_FER_2"/>
    <property type="match status" value="2"/>
</dbReference>
<dbReference type="CDD" id="cd02980">
    <property type="entry name" value="TRX_Fd_family"/>
    <property type="match status" value="1"/>
</dbReference>
<accession>A0ABT0U6X7</accession>
<keyword evidence="5" id="KW-0411">Iron-sulfur</keyword>
<dbReference type="SUPFAM" id="SSF52833">
    <property type="entry name" value="Thioredoxin-like"/>
    <property type="match status" value="2"/>
</dbReference>
<dbReference type="Proteomes" id="UP001202961">
    <property type="component" value="Unassembled WGS sequence"/>
</dbReference>
<dbReference type="Pfam" id="PF01257">
    <property type="entry name" value="2Fe-2S_thioredx"/>
    <property type="match status" value="1"/>
</dbReference>
<dbReference type="SUPFAM" id="SSF142019">
    <property type="entry name" value="Nqo1 FMN-binding domain-like"/>
    <property type="match status" value="1"/>
</dbReference>
<dbReference type="Pfam" id="PF14697">
    <property type="entry name" value="Fer4_21"/>
    <property type="match status" value="1"/>
</dbReference>
<dbReference type="PANTHER" id="PTHR43578">
    <property type="entry name" value="NADH-QUINONE OXIDOREDUCTASE SUBUNIT F"/>
    <property type="match status" value="1"/>
</dbReference>
<dbReference type="SUPFAM" id="SSF142984">
    <property type="entry name" value="Nqo1 middle domain-like"/>
    <property type="match status" value="1"/>
</dbReference>
<dbReference type="Gene3D" id="3.10.20.600">
    <property type="match status" value="1"/>
</dbReference>
<dbReference type="InterPro" id="IPR037207">
    <property type="entry name" value="Nuop51_4Fe4S-bd_sf"/>
</dbReference>
<dbReference type="InterPro" id="IPR017900">
    <property type="entry name" value="4Fe4S_Fe_S_CS"/>
</dbReference>
<dbReference type="RefSeq" id="WP_250930351.1">
    <property type="nucleotide sequence ID" value="NZ_JAMQBK010000051.1"/>
</dbReference>
<proteinExistence type="inferred from homology"/>
<dbReference type="SUPFAM" id="SSF140490">
    <property type="entry name" value="Nqo1C-terminal domain-like"/>
    <property type="match status" value="1"/>
</dbReference>
<evidence type="ECO:0000313" key="7">
    <source>
        <dbReference type="EMBL" id="MCM2372717.1"/>
    </source>
</evidence>
<keyword evidence="2" id="KW-0004">4Fe-4S</keyword>
<dbReference type="Gene3D" id="3.40.50.11540">
    <property type="entry name" value="NADH-ubiquinone oxidoreductase 51kDa subunit"/>
    <property type="match status" value="1"/>
</dbReference>
<evidence type="ECO:0000256" key="5">
    <source>
        <dbReference type="ARBA" id="ARBA00023014"/>
    </source>
</evidence>
<evidence type="ECO:0000259" key="6">
    <source>
        <dbReference type="PROSITE" id="PS51379"/>
    </source>
</evidence>